<evidence type="ECO:0000313" key="3">
    <source>
        <dbReference type="Proteomes" id="UP001597045"/>
    </source>
</evidence>
<organism evidence="2 3">
    <name type="scientific">Kibdelosporangium lantanae</name>
    <dbReference type="NCBI Taxonomy" id="1497396"/>
    <lineage>
        <taxon>Bacteria</taxon>
        <taxon>Bacillati</taxon>
        <taxon>Actinomycetota</taxon>
        <taxon>Actinomycetes</taxon>
        <taxon>Pseudonocardiales</taxon>
        <taxon>Pseudonocardiaceae</taxon>
        <taxon>Kibdelosporangium</taxon>
    </lineage>
</organism>
<dbReference type="PANTHER" id="PTHR30024:SF48">
    <property type="entry name" value="ABC TRANSPORTER SUBSTRATE-BINDING PROTEIN"/>
    <property type="match status" value="1"/>
</dbReference>
<reference evidence="3" key="1">
    <citation type="journal article" date="2019" name="Int. J. Syst. Evol. Microbiol.">
        <title>The Global Catalogue of Microorganisms (GCM) 10K type strain sequencing project: providing services to taxonomists for standard genome sequencing and annotation.</title>
        <authorList>
            <consortium name="The Broad Institute Genomics Platform"/>
            <consortium name="The Broad Institute Genome Sequencing Center for Infectious Disease"/>
            <person name="Wu L."/>
            <person name="Ma J."/>
        </authorList>
    </citation>
    <scope>NUCLEOTIDE SEQUENCE [LARGE SCALE GENOMIC DNA]</scope>
    <source>
        <strain evidence="3">JCM 31486</strain>
    </source>
</reference>
<dbReference type="Proteomes" id="UP001597045">
    <property type="component" value="Unassembled WGS sequence"/>
</dbReference>
<protein>
    <submittedName>
        <fullName evidence="2">ABC transporter substrate-binding protein</fullName>
    </submittedName>
</protein>
<proteinExistence type="predicted"/>
<name>A0ABW3MCM1_9PSEU</name>
<comment type="caution">
    <text evidence="2">The sequence shown here is derived from an EMBL/GenBank/DDBJ whole genome shotgun (WGS) entry which is preliminary data.</text>
</comment>
<dbReference type="PANTHER" id="PTHR30024">
    <property type="entry name" value="ALIPHATIC SULFONATES-BINDING PROTEIN-RELATED"/>
    <property type="match status" value="1"/>
</dbReference>
<feature type="domain" description="SsuA/THI5-like" evidence="1">
    <location>
        <begin position="7"/>
        <end position="140"/>
    </location>
</feature>
<feature type="non-terminal residue" evidence="2">
    <location>
        <position position="1"/>
    </location>
</feature>
<evidence type="ECO:0000259" key="1">
    <source>
        <dbReference type="Pfam" id="PF09084"/>
    </source>
</evidence>
<gene>
    <name evidence="2" type="ORF">ACFQ1S_23485</name>
</gene>
<dbReference type="SUPFAM" id="SSF53850">
    <property type="entry name" value="Periplasmic binding protein-like II"/>
    <property type="match status" value="1"/>
</dbReference>
<dbReference type="Pfam" id="PF09084">
    <property type="entry name" value="NMT1"/>
    <property type="match status" value="1"/>
</dbReference>
<dbReference type="InterPro" id="IPR015168">
    <property type="entry name" value="SsuA/THI5"/>
</dbReference>
<keyword evidence="3" id="KW-1185">Reference proteome</keyword>
<accession>A0ABW3MCM1</accession>
<dbReference type="Gene3D" id="3.40.190.10">
    <property type="entry name" value="Periplasmic binding protein-like II"/>
    <property type="match status" value="1"/>
</dbReference>
<sequence length="207" mass="21901">RPGHLVMVATPNSPLQKPEEAAGKKIAVTSTGSISDLGAMSVLKTKQVDVTKIQWVPMGFPDMGPAMKDGRIDAAVVAEPFVTTTEKGFGAVPVLDVSSGPTADISMSGWAAVEKNTSANPKTFAAFQRGLAKGVTDVKNDRAKLEPILIKYAKVAADTAPLVHIADYPESLDPVRLQRVADLMKDFNVIPSKLDVAPMLLPAPSQN</sequence>
<evidence type="ECO:0000313" key="2">
    <source>
        <dbReference type="EMBL" id="MFD1048287.1"/>
    </source>
</evidence>
<dbReference type="EMBL" id="JBHTIS010001506">
    <property type="protein sequence ID" value="MFD1048287.1"/>
    <property type="molecule type" value="Genomic_DNA"/>
</dbReference>